<gene>
    <name evidence="2" type="ORF">PDIGIT_LOCUS260</name>
</gene>
<dbReference type="Proteomes" id="UP001152607">
    <property type="component" value="Unassembled WGS sequence"/>
</dbReference>
<evidence type="ECO:0008006" key="4">
    <source>
        <dbReference type="Google" id="ProtNLM"/>
    </source>
</evidence>
<keyword evidence="1" id="KW-0472">Membrane</keyword>
<keyword evidence="1" id="KW-0812">Transmembrane</keyword>
<proteinExistence type="predicted"/>
<keyword evidence="1" id="KW-1133">Transmembrane helix</keyword>
<accession>A0A9W4XG23</accession>
<evidence type="ECO:0000313" key="3">
    <source>
        <dbReference type="Proteomes" id="UP001152607"/>
    </source>
</evidence>
<feature type="transmembrane region" description="Helical" evidence="1">
    <location>
        <begin position="545"/>
        <end position="568"/>
    </location>
</feature>
<dbReference type="AlphaFoldDB" id="A0A9W4XG23"/>
<sequence length="704" mass="77545">MSQLSAQFVKKGFWIDNTRGPVMGRTITTDTQTGNIVVALMAVLATLGTKNLWNLTLFVYHQMRVSNQPSDGFYKQQQAIMRSLTGPVSIASDSLKLWWIWRRRTNRTISRSLPLFALAVIFAAATLVVGVFSSYLVDSTDIIVLVSSPYCRPISYSTKNVTAAQSYGNSIGASTSQYVRDCYTNRISTPERCKIFTRSTLPSRQERIGCPFEQSMCKNISSPGLAFDTGLLDLNEHVGLNLAPKDGMKYRQTAKCAVLELEGHSDITNASNSTTARLKANGGQDFSPNEMVKRIYLGKTGSGNVTFAIRHGPIDSPRTNALIQYYESLRSRGSADKFEPIQELKDNNSDLRITMLYSTLSFMAPVDDPLFSAHRPVRMPKSDNSSVVVYKTDEPVSAFACQYQYQFCFTDAKQKDECSALQGLPSSTASLNISSINDVQLSLLNLLVTLLGNTLSRETPSQDVSPGLVTELLSVPLPKDQWIRQFNLLNDVAVSQLPIGLEAYSLGLSNFGLEGIFPMRQNATAVDQSLCTLQRMQSPGGFVNINVFALAFMSTFCVLVTALDLFLLKFLVYSDKLRGIFAPRIDSWIQDGVLQFQRRAYEAHGEGSWERLDKEVPATTDDVQLATLPTVSKPSCNCSVASSLLAKRASTETFVSSNSPSIPRNTQPEVARTALSVEHDTADELTDLTAMSLNGPPTSFVMKE</sequence>
<protein>
    <recommendedName>
        <fullName evidence="4">Transmembrane protein</fullName>
    </recommendedName>
</protein>
<dbReference type="OrthoDB" id="3540210at2759"/>
<evidence type="ECO:0000256" key="1">
    <source>
        <dbReference type="SAM" id="Phobius"/>
    </source>
</evidence>
<name>A0A9W4XG23_9PLEO</name>
<evidence type="ECO:0000313" key="2">
    <source>
        <dbReference type="EMBL" id="CAI6232189.1"/>
    </source>
</evidence>
<organism evidence="2 3">
    <name type="scientific">Periconia digitata</name>
    <dbReference type="NCBI Taxonomy" id="1303443"/>
    <lineage>
        <taxon>Eukaryota</taxon>
        <taxon>Fungi</taxon>
        <taxon>Dikarya</taxon>
        <taxon>Ascomycota</taxon>
        <taxon>Pezizomycotina</taxon>
        <taxon>Dothideomycetes</taxon>
        <taxon>Pleosporomycetidae</taxon>
        <taxon>Pleosporales</taxon>
        <taxon>Massarineae</taxon>
        <taxon>Periconiaceae</taxon>
        <taxon>Periconia</taxon>
    </lineage>
</organism>
<reference evidence="2" key="1">
    <citation type="submission" date="2023-01" db="EMBL/GenBank/DDBJ databases">
        <authorList>
            <person name="Van Ghelder C."/>
            <person name="Rancurel C."/>
        </authorList>
    </citation>
    <scope>NUCLEOTIDE SEQUENCE</scope>
    <source>
        <strain evidence="2">CNCM I-4278</strain>
    </source>
</reference>
<feature type="transmembrane region" description="Helical" evidence="1">
    <location>
        <begin position="36"/>
        <end position="60"/>
    </location>
</feature>
<dbReference type="EMBL" id="CAOQHR010000001">
    <property type="protein sequence ID" value="CAI6232189.1"/>
    <property type="molecule type" value="Genomic_DNA"/>
</dbReference>
<keyword evidence="3" id="KW-1185">Reference proteome</keyword>
<feature type="transmembrane region" description="Helical" evidence="1">
    <location>
        <begin position="113"/>
        <end position="137"/>
    </location>
</feature>
<comment type="caution">
    <text evidence="2">The sequence shown here is derived from an EMBL/GenBank/DDBJ whole genome shotgun (WGS) entry which is preliminary data.</text>
</comment>